<proteinExistence type="predicted"/>
<feature type="compositionally biased region" description="Low complexity" evidence="2">
    <location>
        <begin position="217"/>
        <end position="227"/>
    </location>
</feature>
<feature type="compositionally biased region" description="Low complexity" evidence="2">
    <location>
        <begin position="258"/>
        <end position="273"/>
    </location>
</feature>
<dbReference type="Proteomes" id="UP001212152">
    <property type="component" value="Unassembled WGS sequence"/>
</dbReference>
<evidence type="ECO:0000259" key="3">
    <source>
        <dbReference type="Pfam" id="PF18289"/>
    </source>
</evidence>
<feature type="region of interest" description="Disordered" evidence="2">
    <location>
        <begin position="519"/>
        <end position="539"/>
    </location>
</feature>
<keyword evidence="1" id="KW-0175">Coiled coil</keyword>
<keyword evidence="5" id="KW-1185">Reference proteome</keyword>
<name>A0AAD5XUB0_9FUNG</name>
<evidence type="ECO:0000313" key="4">
    <source>
        <dbReference type="EMBL" id="KAJ3181999.1"/>
    </source>
</evidence>
<dbReference type="GO" id="GO:0005815">
    <property type="term" value="C:microtubule organizing center"/>
    <property type="evidence" value="ECO:0007669"/>
    <property type="project" value="TreeGrafter"/>
</dbReference>
<reference evidence="4" key="1">
    <citation type="submission" date="2020-05" db="EMBL/GenBank/DDBJ databases">
        <title>Phylogenomic resolution of chytrid fungi.</title>
        <authorList>
            <person name="Stajich J.E."/>
            <person name="Amses K."/>
            <person name="Simmons R."/>
            <person name="Seto K."/>
            <person name="Myers J."/>
            <person name="Bonds A."/>
            <person name="Quandt C.A."/>
            <person name="Barry K."/>
            <person name="Liu P."/>
            <person name="Grigoriev I."/>
            <person name="Longcore J.E."/>
            <person name="James T.Y."/>
        </authorList>
    </citation>
    <scope>NUCLEOTIDE SEQUENCE</scope>
    <source>
        <strain evidence="4">JEL0379</strain>
    </source>
</reference>
<sequence length="598" mass="65370">MDRFGLDSVVRVACEVIPKARRFTSMSDLGFGTFYTRKAVKSAETVYAAHFVPSRGWGKVPGYSLKAVPSSLDGAMPSDPFNFSAVACQSGCSRETVELGLKDLTHAVLRVVKRGAVVVLPFAGIGKLKFASGRIAFCFSAEFLARLNAAEPPHAAKLSDERPQKSDSEKHHHASNSGSINKPFTPDANLSIEPAAPDKHPLPPPKPTEPKPDDSNKSSSSKPAAEAATDDQKPGETPTATESPAGNDQENPSGGTYASSSPPSQPSSRPSSAATAAVAAAAAAAAGSSAPPASASPDIFPLNPARRLVYVAKPDRNSLEFTISSVGTHSHTHSGDRQWNDLQCPICRNAKVPAMEQLRSRRVLKDKEQDRLLLQLSLDLDQEYLLKAKTKERAKMAIAMNDAEYNRAKACENEILRRKPAIAPVGNMFDERDSGPDPVTAGQELARGLQEQIAARQIRKAQERLQTKYENGIMNQRLTEDLKKAELETHIEKLRKRTQQQQMLAEQIRLQKHAQATAAAALDGETATQQAQQQQQPNPFTRSENLMLLYQKQKAKQLYAEQLMIVRQKREHQERLAEIEKAAAMKTLEVSAQEYVLF</sequence>
<comment type="caution">
    <text evidence="4">The sequence shown here is derived from an EMBL/GenBank/DDBJ whole genome shotgun (WGS) entry which is preliminary data.</text>
</comment>
<gene>
    <name evidence="4" type="ORF">HDU87_000337</name>
</gene>
<dbReference type="Pfam" id="PF18289">
    <property type="entry name" value="HU-CCDC81_euk_2"/>
    <property type="match status" value="1"/>
</dbReference>
<dbReference type="InterPro" id="IPR026295">
    <property type="entry name" value="CCD81"/>
</dbReference>
<feature type="region of interest" description="Disordered" evidence="2">
    <location>
        <begin position="154"/>
        <end position="273"/>
    </location>
</feature>
<accession>A0AAD5XUB0</accession>
<feature type="compositionally biased region" description="Low complexity" evidence="2">
    <location>
        <begin position="519"/>
        <end position="536"/>
    </location>
</feature>
<evidence type="ECO:0000256" key="2">
    <source>
        <dbReference type="SAM" id="MobiDB-lite"/>
    </source>
</evidence>
<dbReference type="InterPro" id="IPR040673">
    <property type="entry name" value="CCDC81_HU_dom_2"/>
</dbReference>
<protein>
    <recommendedName>
        <fullName evidence="3">CCDC81 HU domain-containing protein</fullName>
    </recommendedName>
</protein>
<evidence type="ECO:0000313" key="5">
    <source>
        <dbReference type="Proteomes" id="UP001212152"/>
    </source>
</evidence>
<dbReference type="EMBL" id="JADGJQ010000010">
    <property type="protein sequence ID" value="KAJ3181999.1"/>
    <property type="molecule type" value="Genomic_DNA"/>
</dbReference>
<feature type="domain" description="CCDC81 HU" evidence="3">
    <location>
        <begin position="80"/>
        <end position="149"/>
    </location>
</feature>
<dbReference type="AlphaFoldDB" id="A0AAD5XUB0"/>
<feature type="compositionally biased region" description="Polar residues" evidence="2">
    <location>
        <begin position="238"/>
        <end position="257"/>
    </location>
</feature>
<organism evidence="4 5">
    <name type="scientific">Geranomyces variabilis</name>
    <dbReference type="NCBI Taxonomy" id="109894"/>
    <lineage>
        <taxon>Eukaryota</taxon>
        <taxon>Fungi</taxon>
        <taxon>Fungi incertae sedis</taxon>
        <taxon>Chytridiomycota</taxon>
        <taxon>Chytridiomycota incertae sedis</taxon>
        <taxon>Chytridiomycetes</taxon>
        <taxon>Spizellomycetales</taxon>
        <taxon>Powellomycetaceae</taxon>
        <taxon>Geranomyces</taxon>
    </lineage>
</organism>
<dbReference type="PANTHER" id="PTHR14362">
    <property type="entry name" value="COILED-COIL DOMAIN-CONTAINING PROTEIN 81"/>
    <property type="match status" value="1"/>
</dbReference>
<evidence type="ECO:0000256" key="1">
    <source>
        <dbReference type="SAM" id="Coils"/>
    </source>
</evidence>
<feature type="compositionally biased region" description="Basic and acidic residues" evidence="2">
    <location>
        <begin position="157"/>
        <end position="170"/>
    </location>
</feature>
<dbReference type="PANTHER" id="PTHR14362:SF2">
    <property type="entry name" value="COILED-COIL DOMAIN-CONTAINING PROTEIN 81"/>
    <property type="match status" value="1"/>
</dbReference>
<feature type="coiled-coil region" evidence="1">
    <location>
        <begin position="484"/>
        <end position="511"/>
    </location>
</feature>